<evidence type="ECO:0000256" key="13">
    <source>
        <dbReference type="NCBIfam" id="TIGR02402"/>
    </source>
</evidence>
<name>A0A9W6IVF2_9HYPH</name>
<dbReference type="Pfam" id="PF00128">
    <property type="entry name" value="Alpha-amylase"/>
    <property type="match status" value="1"/>
</dbReference>
<evidence type="ECO:0000313" key="22">
    <source>
        <dbReference type="Proteomes" id="UP001143400"/>
    </source>
</evidence>
<dbReference type="InterPro" id="IPR022567">
    <property type="entry name" value="DUF3459"/>
</dbReference>
<reference evidence="19" key="3">
    <citation type="submission" date="2023-01" db="EMBL/GenBank/DDBJ databases">
        <authorList>
            <person name="Sun Q."/>
            <person name="Evtushenko L."/>
        </authorList>
    </citation>
    <scope>NUCLEOTIDE SEQUENCE</scope>
    <source>
        <strain evidence="19">VKM B-1606</strain>
    </source>
</reference>
<evidence type="ECO:0000256" key="4">
    <source>
        <dbReference type="ARBA" id="ARBA00012268"/>
    </source>
</evidence>
<evidence type="ECO:0000256" key="12">
    <source>
        <dbReference type="ARBA" id="ARBA00034013"/>
    </source>
</evidence>
<evidence type="ECO:0000256" key="7">
    <source>
        <dbReference type="ARBA" id="ARBA00022801"/>
    </source>
</evidence>
<evidence type="ECO:0000313" key="21">
    <source>
        <dbReference type="Proteomes" id="UP000758856"/>
    </source>
</evidence>
<feature type="binding site" evidence="16">
    <location>
        <begin position="310"/>
        <end position="314"/>
    </location>
    <ligand>
        <name>substrate</name>
    </ligand>
</feature>
<evidence type="ECO:0000313" key="20">
    <source>
        <dbReference type="EMBL" id="MBM7850741.1"/>
    </source>
</evidence>
<dbReference type="Pfam" id="PF11941">
    <property type="entry name" value="DUF3459"/>
    <property type="match status" value="1"/>
</dbReference>
<dbReference type="SMART" id="SM00642">
    <property type="entry name" value="Aamy"/>
    <property type="match status" value="1"/>
</dbReference>
<evidence type="ECO:0000313" key="19">
    <source>
        <dbReference type="EMBL" id="GLK56034.1"/>
    </source>
</evidence>
<gene>
    <name evidence="19" type="ORF">GCM10008170_20530</name>
    <name evidence="20" type="ORF">JOD31_000953</name>
</gene>
<organism evidence="19 22">
    <name type="scientific">Methylopila capsulata</name>
    <dbReference type="NCBI Taxonomy" id="61654"/>
    <lineage>
        <taxon>Bacteria</taxon>
        <taxon>Pseudomonadati</taxon>
        <taxon>Pseudomonadota</taxon>
        <taxon>Alphaproteobacteria</taxon>
        <taxon>Hyphomicrobiales</taxon>
        <taxon>Methylopilaceae</taxon>
        <taxon>Methylopila</taxon>
    </lineage>
</organism>
<evidence type="ECO:0000256" key="3">
    <source>
        <dbReference type="ARBA" id="ARBA00008061"/>
    </source>
</evidence>
<proteinExistence type="inferred from homology"/>
<dbReference type="Gene3D" id="3.20.20.80">
    <property type="entry name" value="Glycosidases"/>
    <property type="match status" value="1"/>
</dbReference>
<dbReference type="CDD" id="cd02853">
    <property type="entry name" value="E_set_MTHase_like_N"/>
    <property type="match status" value="1"/>
</dbReference>
<evidence type="ECO:0000256" key="6">
    <source>
        <dbReference type="ARBA" id="ARBA00022490"/>
    </source>
</evidence>
<dbReference type="Gene3D" id="1.10.10.760">
    <property type="entry name" value="E-set domains of sugar-utilizing enzymes"/>
    <property type="match status" value="1"/>
</dbReference>
<dbReference type="GO" id="GO:0005992">
    <property type="term" value="P:trehalose biosynthetic process"/>
    <property type="evidence" value="ECO:0007669"/>
    <property type="project" value="UniProtKB-UniRule"/>
</dbReference>
<dbReference type="InterPro" id="IPR017853">
    <property type="entry name" value="GH"/>
</dbReference>
<dbReference type="CDD" id="cd11325">
    <property type="entry name" value="AmyAc_GTHase"/>
    <property type="match status" value="1"/>
</dbReference>
<dbReference type="EMBL" id="JAFBCY010000001">
    <property type="protein sequence ID" value="MBM7850741.1"/>
    <property type="molecule type" value="Genomic_DNA"/>
</dbReference>
<dbReference type="SUPFAM" id="SSF81296">
    <property type="entry name" value="E set domains"/>
    <property type="match status" value="1"/>
</dbReference>
<evidence type="ECO:0000259" key="18">
    <source>
        <dbReference type="SMART" id="SM00642"/>
    </source>
</evidence>
<evidence type="ECO:0000256" key="2">
    <source>
        <dbReference type="ARBA" id="ARBA00005199"/>
    </source>
</evidence>
<accession>A0A9W6IVF2</accession>
<keyword evidence="21" id="KW-1185">Reference proteome</keyword>
<dbReference type="InterPro" id="IPR012768">
    <property type="entry name" value="Trehalose_TreZ"/>
</dbReference>
<evidence type="ECO:0000256" key="16">
    <source>
        <dbReference type="PIRSR" id="PIRSR006337-2"/>
    </source>
</evidence>
<comment type="similarity">
    <text evidence="3 14">Belongs to the glycosyl hydrolase 13 family.</text>
</comment>
<feature type="binding site" evidence="16">
    <location>
        <begin position="381"/>
        <end position="386"/>
    </location>
    <ligand>
        <name>substrate</name>
    </ligand>
</feature>
<dbReference type="InterPro" id="IPR014756">
    <property type="entry name" value="Ig_E-set"/>
</dbReference>
<protein>
    <recommendedName>
        <fullName evidence="5 13">Malto-oligosyltrehalose trehalohydrolase</fullName>
        <shortName evidence="14">MTHase</shortName>
        <ecNumber evidence="4 13">3.2.1.141</ecNumber>
    </recommendedName>
    <alternativeName>
        <fullName evidence="11 14">4-alpha-D-((1-&gt;4)-alpha-D-glucano)trehalose trehalohydrolase</fullName>
    </alternativeName>
    <alternativeName>
        <fullName evidence="10 14">Maltooligosyl trehalose trehalohydrolase</fullName>
    </alternativeName>
</protein>
<evidence type="ECO:0000256" key="17">
    <source>
        <dbReference type="PIRSR" id="PIRSR006337-3"/>
    </source>
</evidence>
<dbReference type="PANTHER" id="PTHR43651:SF11">
    <property type="entry name" value="MALTO-OLIGOSYLTREHALOSE TREHALOHYDROLASE"/>
    <property type="match status" value="1"/>
</dbReference>
<evidence type="ECO:0000256" key="9">
    <source>
        <dbReference type="ARBA" id="ARBA00023295"/>
    </source>
</evidence>
<reference evidence="20 21" key="2">
    <citation type="submission" date="2021-01" db="EMBL/GenBank/DDBJ databases">
        <title>Genomic Encyclopedia of Type Strains, Phase IV (KMG-IV): sequencing the most valuable type-strain genomes for metagenomic binning, comparative biology and taxonomic classification.</title>
        <authorList>
            <person name="Goeker M."/>
        </authorList>
    </citation>
    <scope>NUCLEOTIDE SEQUENCE [LARGE SCALE GENOMIC DNA]</scope>
    <source>
        <strain evidence="20 21">DSM 6130</strain>
    </source>
</reference>
<reference evidence="19" key="1">
    <citation type="journal article" date="2014" name="Int. J. Syst. Evol. Microbiol.">
        <title>Complete genome sequence of Corynebacterium casei LMG S-19264T (=DSM 44701T), isolated from a smear-ripened cheese.</title>
        <authorList>
            <consortium name="US DOE Joint Genome Institute (JGI-PGF)"/>
            <person name="Walter F."/>
            <person name="Albersmeier A."/>
            <person name="Kalinowski J."/>
            <person name="Ruckert C."/>
        </authorList>
    </citation>
    <scope>NUCLEOTIDE SEQUENCE</scope>
    <source>
        <strain evidence="19">VKM B-1606</strain>
    </source>
</reference>
<dbReference type="PIRSF" id="PIRSF006337">
    <property type="entry name" value="Trehalose_TreZ"/>
    <property type="match status" value="1"/>
</dbReference>
<dbReference type="EMBL" id="BSFF01000002">
    <property type="protein sequence ID" value="GLK56034.1"/>
    <property type="molecule type" value="Genomic_DNA"/>
</dbReference>
<evidence type="ECO:0000256" key="11">
    <source>
        <dbReference type="ARBA" id="ARBA00033284"/>
    </source>
</evidence>
<evidence type="ECO:0000256" key="15">
    <source>
        <dbReference type="PIRSR" id="PIRSR006337-1"/>
    </source>
</evidence>
<evidence type="ECO:0000256" key="8">
    <source>
        <dbReference type="ARBA" id="ARBA00023277"/>
    </source>
</evidence>
<dbReference type="Gene3D" id="2.60.40.10">
    <property type="entry name" value="Immunoglobulins"/>
    <property type="match status" value="1"/>
</dbReference>
<feature type="domain" description="Glycosyl hydrolase family 13 catalytic" evidence="18">
    <location>
        <begin position="117"/>
        <end position="445"/>
    </location>
</feature>
<feature type="active site" description="Proton donor" evidence="15">
    <location>
        <position position="291"/>
    </location>
</feature>
<evidence type="ECO:0000256" key="14">
    <source>
        <dbReference type="PIRNR" id="PIRNR006337"/>
    </source>
</evidence>
<comment type="caution">
    <text evidence="19">The sequence shown here is derived from an EMBL/GenBank/DDBJ whole genome shotgun (WGS) entry which is preliminary data.</text>
</comment>
<feature type="binding site" evidence="16">
    <location>
        <begin position="256"/>
        <end position="261"/>
    </location>
    <ligand>
        <name>substrate</name>
    </ligand>
</feature>
<dbReference type="RefSeq" id="WP_204949128.1">
    <property type="nucleotide sequence ID" value="NZ_BSFF01000002.1"/>
</dbReference>
<dbReference type="GO" id="GO:0005737">
    <property type="term" value="C:cytoplasm"/>
    <property type="evidence" value="ECO:0007669"/>
    <property type="project" value="UniProtKB-SubCell"/>
</dbReference>
<dbReference type="NCBIfam" id="TIGR02402">
    <property type="entry name" value="trehalose_TreZ"/>
    <property type="match status" value="1"/>
</dbReference>
<sequence length="584" mass="63802">MSDAFGLDLTFGAACGEAGTTFRFWAPAHQQVRLDIRDGEPVAMERSADGWFTTTLPVPAGARYRFQLPDGLTVPDPASRFQDGDIHGWSVVVDPRAYRWRAAAWKGRPWHEAVVYELHVGAFGGFKGVAEALPRLAELGITAVQLMPINDVPGARNWGYDGVLPYAPDEAFGTPEELKALIDRAHELGLMMMLDVVYNHFGPDGNYIGSYAPTFFREDLHTPWGGAIDFRLPEVRAFFTENALYWLMEYRFDGLRFDAVHAISESDWIDEMAATVHAAVEPGRHVHLVLENEHNEQSHLAGDVDAQWNDDFHHVIHVLLTGEREGYYEDYAEDTAGKLARTLAEGFVYQGEPSPHLDGKRRGTPSGHLATTSFVSFLQNHDQIGNRAFGDRLTTLAPAKGVEAATAALLLIPHVPMIFMGEEVASETPFLFFTDHQGELADAVREGRRKEFSKFAAFAGAEVPDPNAPKTFEASIPKPHPERAEARSALFKTLLTLRAAEIAPRIPGARSDGAEAVGPKAAVARWTLGDGARLTLALNLDDKAVKIAGLAGPLLFESDLGASDSARAGELPAFTTIALLETAA</sequence>
<dbReference type="PANTHER" id="PTHR43651">
    <property type="entry name" value="1,4-ALPHA-GLUCAN-BRANCHING ENZYME"/>
    <property type="match status" value="1"/>
</dbReference>
<evidence type="ECO:0000256" key="5">
    <source>
        <dbReference type="ARBA" id="ARBA00015938"/>
    </source>
</evidence>
<dbReference type="SUPFAM" id="SSF51445">
    <property type="entry name" value="(Trans)glycosidases"/>
    <property type="match status" value="1"/>
</dbReference>
<keyword evidence="7 14" id="KW-0378">Hydrolase</keyword>
<keyword evidence="8" id="KW-0119">Carbohydrate metabolism</keyword>
<dbReference type="InterPro" id="IPR044901">
    <property type="entry name" value="Trehalose_TreZ_E-set_sf"/>
</dbReference>
<dbReference type="AlphaFoldDB" id="A0A9W6IVF2"/>
<dbReference type="InterPro" id="IPR006047">
    <property type="entry name" value="GH13_cat_dom"/>
</dbReference>
<dbReference type="Proteomes" id="UP000758856">
    <property type="component" value="Unassembled WGS sequence"/>
</dbReference>
<evidence type="ECO:0000256" key="1">
    <source>
        <dbReference type="ARBA" id="ARBA00004496"/>
    </source>
</evidence>
<keyword evidence="6" id="KW-0963">Cytoplasm</keyword>
<dbReference type="EC" id="3.2.1.141" evidence="4 13"/>
<comment type="catalytic activity">
    <reaction evidence="12 14">
        <text>hydrolysis of (1-&gt;4)-alpha-D-glucosidic linkage in 4-alpha-D-[(1-&gt;4)-alpha-D-glucanosyl]n trehalose to yield trehalose and (1-&gt;4)-alpha-D-glucan.</text>
        <dbReference type="EC" id="3.2.1.141"/>
    </reaction>
</comment>
<feature type="active site" description="Nucleophile" evidence="15">
    <location>
        <position position="258"/>
    </location>
</feature>
<evidence type="ECO:0000256" key="10">
    <source>
        <dbReference type="ARBA" id="ARBA00032057"/>
    </source>
</evidence>
<comment type="subcellular location">
    <subcellularLocation>
        <location evidence="1 15">Cytoplasm</location>
    </subcellularLocation>
</comment>
<dbReference type="GO" id="GO:0033942">
    <property type="term" value="F:4-alpha-D-(1-&gt;4)-alpha-D-glucanotrehalose trehalohydrolase activity"/>
    <property type="evidence" value="ECO:0007669"/>
    <property type="project" value="UniProtKB-EC"/>
</dbReference>
<dbReference type="InterPro" id="IPR013783">
    <property type="entry name" value="Ig-like_fold"/>
</dbReference>
<comment type="pathway">
    <text evidence="2 14">Glycan biosynthesis; trehalose biosynthesis.</text>
</comment>
<dbReference type="Proteomes" id="UP001143400">
    <property type="component" value="Unassembled WGS sequence"/>
</dbReference>
<keyword evidence="9 14" id="KW-0326">Glycosidase</keyword>
<feature type="site" description="Transition state stabilizer" evidence="17">
    <location>
        <position position="382"/>
    </location>
</feature>